<dbReference type="OrthoDB" id="6493336at2"/>
<protein>
    <submittedName>
        <fullName evidence="2">Uncharacterized protein</fullName>
    </submittedName>
</protein>
<feature type="transmembrane region" description="Helical" evidence="1">
    <location>
        <begin position="65"/>
        <end position="86"/>
    </location>
</feature>
<accession>A0A4R6EC02</accession>
<keyword evidence="1" id="KW-0472">Membrane</keyword>
<keyword evidence="1" id="KW-1133">Transmembrane helix</keyword>
<reference evidence="2 3" key="1">
    <citation type="submission" date="2019-03" db="EMBL/GenBank/DDBJ databases">
        <title>Genomic analyses of the natural microbiome of Caenorhabditis elegans.</title>
        <authorList>
            <person name="Samuel B."/>
        </authorList>
    </citation>
    <scope>NUCLEOTIDE SEQUENCE [LARGE SCALE GENOMIC DNA]</scope>
    <source>
        <strain evidence="2 3">BIGb0156</strain>
    </source>
</reference>
<gene>
    <name evidence="2" type="ORF">EC847_11389</name>
</gene>
<evidence type="ECO:0000313" key="3">
    <source>
        <dbReference type="Proteomes" id="UP000295530"/>
    </source>
</evidence>
<keyword evidence="1" id="KW-0812">Transmembrane</keyword>
<dbReference type="EMBL" id="SNVX01000013">
    <property type="protein sequence ID" value="TDN55670.1"/>
    <property type="molecule type" value="Genomic_DNA"/>
</dbReference>
<keyword evidence="3" id="KW-1185">Reference proteome</keyword>
<proteinExistence type="predicted"/>
<comment type="caution">
    <text evidence="2">The sequence shown here is derived from an EMBL/GenBank/DDBJ whole genome shotgun (WGS) entry which is preliminary data.</text>
</comment>
<evidence type="ECO:0000256" key="1">
    <source>
        <dbReference type="SAM" id="Phobius"/>
    </source>
</evidence>
<evidence type="ECO:0000313" key="2">
    <source>
        <dbReference type="EMBL" id="TDN55670.1"/>
    </source>
</evidence>
<name>A0A4R6EC02_SCAGO</name>
<dbReference type="AlphaFoldDB" id="A0A4R6EC02"/>
<sequence>MPDYHFYKKNKKIVALETSEKDEAFHLMNQGYQKQFEEVNSINRENALTRLADIRRNNRIDHRNFLAGAGTMPLIGVLTAVAVFLLRKKQP</sequence>
<organism evidence="2 3">
    <name type="scientific">Scandinavium goeteborgense</name>
    <dbReference type="NCBI Taxonomy" id="1851514"/>
    <lineage>
        <taxon>Bacteria</taxon>
        <taxon>Pseudomonadati</taxon>
        <taxon>Pseudomonadota</taxon>
        <taxon>Gammaproteobacteria</taxon>
        <taxon>Enterobacterales</taxon>
        <taxon>Enterobacteriaceae</taxon>
        <taxon>Scandinavium</taxon>
    </lineage>
</organism>
<dbReference type="Proteomes" id="UP000295530">
    <property type="component" value="Unassembled WGS sequence"/>
</dbReference>
<dbReference type="RefSeq" id="WP_133461901.1">
    <property type="nucleotide sequence ID" value="NZ_SNVX01000013.1"/>
</dbReference>